<dbReference type="InterPro" id="IPR006026">
    <property type="entry name" value="Peptidase_Metallo"/>
</dbReference>
<dbReference type="WBParaSite" id="PTRK_0001769600.1">
    <property type="protein sequence ID" value="PTRK_0001769600.1"/>
    <property type="gene ID" value="PTRK_0001769600"/>
</dbReference>
<dbReference type="GO" id="GO:0004222">
    <property type="term" value="F:metalloendopeptidase activity"/>
    <property type="evidence" value="ECO:0007669"/>
    <property type="project" value="UniProtKB-UniRule"/>
</dbReference>
<evidence type="ECO:0000256" key="6">
    <source>
        <dbReference type="ARBA" id="ARBA00023157"/>
    </source>
</evidence>
<keyword evidence="8" id="KW-0732">Signal</keyword>
<evidence type="ECO:0000256" key="2">
    <source>
        <dbReference type="ARBA" id="ARBA00022723"/>
    </source>
</evidence>
<evidence type="ECO:0000256" key="7">
    <source>
        <dbReference type="PROSITE-ProRule" id="PRU01211"/>
    </source>
</evidence>
<dbReference type="Proteomes" id="UP000038045">
    <property type="component" value="Unplaced"/>
</dbReference>
<dbReference type="InterPro" id="IPR001506">
    <property type="entry name" value="Peptidase_M12A"/>
</dbReference>
<keyword evidence="1 8" id="KW-0645">Protease</keyword>
<evidence type="ECO:0000256" key="1">
    <source>
        <dbReference type="ARBA" id="ARBA00022670"/>
    </source>
</evidence>
<evidence type="ECO:0000256" key="3">
    <source>
        <dbReference type="ARBA" id="ARBA00022801"/>
    </source>
</evidence>
<comment type="cofactor">
    <cofactor evidence="8">
        <name>Zn(2+)</name>
        <dbReference type="ChEBI" id="CHEBI:29105"/>
    </cofactor>
    <text evidence="8">Binds 1 zinc ion per subunit.</text>
</comment>
<evidence type="ECO:0000256" key="5">
    <source>
        <dbReference type="ARBA" id="ARBA00023049"/>
    </source>
</evidence>
<dbReference type="SMART" id="SM00235">
    <property type="entry name" value="ZnMc"/>
    <property type="match status" value="1"/>
</dbReference>
<dbReference type="AlphaFoldDB" id="A0A0N5A6S7"/>
<dbReference type="InterPro" id="IPR024079">
    <property type="entry name" value="MetalloPept_cat_dom_sf"/>
</dbReference>
<dbReference type="GO" id="GO:0008270">
    <property type="term" value="F:zinc ion binding"/>
    <property type="evidence" value="ECO:0007669"/>
    <property type="project" value="InterPro"/>
</dbReference>
<dbReference type="GO" id="GO:0006508">
    <property type="term" value="P:proteolysis"/>
    <property type="evidence" value="ECO:0007669"/>
    <property type="project" value="UniProtKB-KW"/>
</dbReference>
<feature type="domain" description="Peptidase M12A" evidence="9">
    <location>
        <begin position="1"/>
        <end position="230"/>
    </location>
</feature>
<feature type="chain" id="PRO_5005733451" description="Metalloendopeptidase" evidence="8">
    <location>
        <begin position="23"/>
        <end position="398"/>
    </location>
</feature>
<organism evidence="10 11">
    <name type="scientific">Parastrongyloides trichosuri</name>
    <name type="common">Possum-specific nematode worm</name>
    <dbReference type="NCBI Taxonomy" id="131310"/>
    <lineage>
        <taxon>Eukaryota</taxon>
        <taxon>Metazoa</taxon>
        <taxon>Ecdysozoa</taxon>
        <taxon>Nematoda</taxon>
        <taxon>Chromadorea</taxon>
        <taxon>Rhabditida</taxon>
        <taxon>Tylenchina</taxon>
        <taxon>Panagrolaimomorpha</taxon>
        <taxon>Strongyloidoidea</taxon>
        <taxon>Strongyloididae</taxon>
        <taxon>Parastrongyloides</taxon>
    </lineage>
</organism>
<dbReference type="EC" id="3.4.24.-" evidence="8"/>
<dbReference type="PANTHER" id="PTHR10127:SF780">
    <property type="entry name" value="METALLOENDOPEPTIDASE"/>
    <property type="match status" value="1"/>
</dbReference>
<feature type="disulfide bond" evidence="7">
    <location>
        <begin position="88"/>
        <end position="110"/>
    </location>
</feature>
<dbReference type="Gene3D" id="3.40.390.10">
    <property type="entry name" value="Collagenase (Catalytic Domain)"/>
    <property type="match status" value="1"/>
</dbReference>
<dbReference type="Pfam" id="PF01400">
    <property type="entry name" value="Astacin"/>
    <property type="match status" value="1"/>
</dbReference>
<comment type="caution">
    <text evidence="7">Lacks conserved residue(s) required for the propagation of feature annotation.</text>
</comment>
<evidence type="ECO:0000313" key="10">
    <source>
        <dbReference type="Proteomes" id="UP000038045"/>
    </source>
</evidence>
<keyword evidence="2 8" id="KW-0479">Metal-binding</keyword>
<dbReference type="SUPFAM" id="SSF55486">
    <property type="entry name" value="Metalloproteases ('zincins'), catalytic domain"/>
    <property type="match status" value="1"/>
</dbReference>
<keyword evidence="10" id="KW-1185">Reference proteome</keyword>
<sequence length="398" mass="47946">MLKIIFSLRLLLIFNFISYTYEAIINEKRHMWNTTIKVHMDKKVDKWYIRKALQKIQEHTCLRFIEQSYIVFLENGINFEYDKFNFDCRAERIGMHDRKWANHIFIGKNCYRDKMMILYHILQTLGLYPEDTRIDRDQYVNYSYWNTQLYEKYRFKINDPKKTTFFDTKYDYGSITHYSSKAYSKNPKKDNVLTPLEHVRFNIKTIGQRRMVGFNDYKLINYNYCLHRCRGIVSINCENNGYQDPNKCIRCACPYPFQGQVCDKLIPSGYHCPKTQKYLSGYWEKELSFRGPRHCFIMLQDEYSYRRIEITVTYLDLYEYTPCITSDDVLEIKYKADYSVMGLCLCGFIENYKIRTENNKAIVIYNGKYWGNVAKLTYKSITPCGQRFCNKDKRVWPN</sequence>
<keyword evidence="5 8" id="KW-0482">Metalloprotease</keyword>
<dbReference type="PANTHER" id="PTHR10127">
    <property type="entry name" value="DISCOIDIN, CUB, EGF, LAMININ , AND ZINC METALLOPROTEASE DOMAIN CONTAINING"/>
    <property type="match status" value="1"/>
</dbReference>
<keyword evidence="6 7" id="KW-1015">Disulfide bond</keyword>
<accession>A0A0N5A6S7</accession>
<dbReference type="PROSITE" id="PS51864">
    <property type="entry name" value="ASTACIN"/>
    <property type="match status" value="1"/>
</dbReference>
<protein>
    <recommendedName>
        <fullName evidence="8">Metalloendopeptidase</fullName>
        <ecNumber evidence="8">3.4.24.-</ecNumber>
    </recommendedName>
</protein>
<keyword evidence="3 8" id="KW-0378">Hydrolase</keyword>
<reference evidence="11" key="1">
    <citation type="submission" date="2017-02" db="UniProtKB">
        <authorList>
            <consortium name="WormBaseParasite"/>
        </authorList>
    </citation>
    <scope>IDENTIFICATION</scope>
</reference>
<name>A0A0N5A6S7_PARTI</name>
<evidence type="ECO:0000259" key="9">
    <source>
        <dbReference type="PROSITE" id="PS51864"/>
    </source>
</evidence>
<evidence type="ECO:0000256" key="8">
    <source>
        <dbReference type="RuleBase" id="RU361183"/>
    </source>
</evidence>
<keyword evidence="4 8" id="KW-0862">Zinc</keyword>
<evidence type="ECO:0000256" key="4">
    <source>
        <dbReference type="ARBA" id="ARBA00022833"/>
    </source>
</evidence>
<proteinExistence type="predicted"/>
<feature type="signal peptide" evidence="8">
    <location>
        <begin position="1"/>
        <end position="22"/>
    </location>
</feature>
<dbReference type="PRINTS" id="PR00480">
    <property type="entry name" value="ASTACIN"/>
</dbReference>
<evidence type="ECO:0000313" key="11">
    <source>
        <dbReference type="WBParaSite" id="PTRK_0001769600.1"/>
    </source>
</evidence>